<dbReference type="RefSeq" id="WP_126842447.1">
    <property type="nucleotide sequence ID" value="NZ_PIQH01000009.1"/>
</dbReference>
<dbReference type="PROSITE" id="PS50110">
    <property type="entry name" value="RESPONSE_REGULATORY"/>
    <property type="match status" value="2"/>
</dbReference>
<evidence type="ECO:0000313" key="5">
    <source>
        <dbReference type="Proteomes" id="UP000287996"/>
    </source>
</evidence>
<dbReference type="Gene3D" id="3.40.50.2300">
    <property type="match status" value="2"/>
</dbReference>
<feature type="modified residue" description="4-aspartylphosphate" evidence="2">
    <location>
        <position position="196"/>
    </location>
</feature>
<evidence type="ECO:0000256" key="2">
    <source>
        <dbReference type="PROSITE-ProRule" id="PRU00169"/>
    </source>
</evidence>
<dbReference type="InterPro" id="IPR011006">
    <property type="entry name" value="CheY-like_superfamily"/>
</dbReference>
<dbReference type="CDD" id="cd00156">
    <property type="entry name" value="REC"/>
    <property type="match status" value="1"/>
</dbReference>
<name>A0A432ZLK8_9GAMM</name>
<proteinExistence type="predicted"/>
<dbReference type="InterPro" id="IPR050595">
    <property type="entry name" value="Bact_response_regulator"/>
</dbReference>
<dbReference type="PANTHER" id="PTHR44591:SF3">
    <property type="entry name" value="RESPONSE REGULATORY DOMAIN-CONTAINING PROTEIN"/>
    <property type="match status" value="1"/>
</dbReference>
<dbReference type="OrthoDB" id="9800897at2"/>
<feature type="domain" description="Response regulatory" evidence="3">
    <location>
        <begin position="146"/>
        <end position="263"/>
    </location>
</feature>
<evidence type="ECO:0000259" key="3">
    <source>
        <dbReference type="PROSITE" id="PS50110"/>
    </source>
</evidence>
<comment type="caution">
    <text evidence="2">Lacks conserved residue(s) required for the propagation of feature annotation.</text>
</comment>
<feature type="domain" description="Response regulatory" evidence="3">
    <location>
        <begin position="10"/>
        <end position="127"/>
    </location>
</feature>
<dbReference type="GO" id="GO:0000160">
    <property type="term" value="P:phosphorelay signal transduction system"/>
    <property type="evidence" value="ECO:0007669"/>
    <property type="project" value="InterPro"/>
</dbReference>
<dbReference type="SUPFAM" id="SSF52172">
    <property type="entry name" value="CheY-like"/>
    <property type="match status" value="2"/>
</dbReference>
<keyword evidence="1 2" id="KW-0597">Phosphoprotein</keyword>
<protein>
    <submittedName>
        <fullName evidence="4">Two-component system response regulator</fullName>
    </submittedName>
</protein>
<evidence type="ECO:0000256" key="1">
    <source>
        <dbReference type="ARBA" id="ARBA00022553"/>
    </source>
</evidence>
<dbReference type="SMART" id="SM00448">
    <property type="entry name" value="REC"/>
    <property type="match status" value="2"/>
</dbReference>
<accession>A0A432ZLK8</accession>
<dbReference type="Pfam" id="PF00072">
    <property type="entry name" value="Response_reg"/>
    <property type="match status" value="2"/>
</dbReference>
<sequence>MSASSIQQLRILLAEPSEVQRKVISRQLNEAGVSDVAGVGTVAEALQAIERSKPDLVASAMYFADGTAHDLINSLQQHQLHTSTQFMLVSSEWRQDQLEQLKQSGIVAILPKPFTSEQLQRAVSATVDLMEPETLTLEHLDIEDLRVLIVDDSVTSRHYLMRVLQNMGVDHVVEAEDGMQAVEILDQQRFDLIVTDFNMPEMNGRDLADKVRENPHHAHTPILMVTARANAPQLANIKQSGIDALTDKPFEPAVLRQLLTRILEP</sequence>
<gene>
    <name evidence="4" type="ORF">CWI84_09995</name>
</gene>
<dbReference type="PANTHER" id="PTHR44591">
    <property type="entry name" value="STRESS RESPONSE REGULATOR PROTEIN 1"/>
    <property type="match status" value="1"/>
</dbReference>
<dbReference type="EMBL" id="PIQH01000009">
    <property type="protein sequence ID" value="RUO78877.1"/>
    <property type="molecule type" value="Genomic_DNA"/>
</dbReference>
<dbReference type="InterPro" id="IPR001789">
    <property type="entry name" value="Sig_transdc_resp-reg_receiver"/>
</dbReference>
<dbReference type="Proteomes" id="UP000287996">
    <property type="component" value="Unassembled WGS sequence"/>
</dbReference>
<reference evidence="4 5" key="1">
    <citation type="journal article" date="2011" name="Front. Microbiol.">
        <title>Genomic signatures of strain selection and enhancement in Bacillus atrophaeus var. globigii, a historical biowarfare simulant.</title>
        <authorList>
            <person name="Gibbons H.S."/>
            <person name="Broomall S.M."/>
            <person name="McNew L.A."/>
            <person name="Daligault H."/>
            <person name="Chapman C."/>
            <person name="Bruce D."/>
            <person name="Karavis M."/>
            <person name="Krepps M."/>
            <person name="McGregor P.A."/>
            <person name="Hong C."/>
            <person name="Park K.H."/>
            <person name="Akmal A."/>
            <person name="Feldman A."/>
            <person name="Lin J.S."/>
            <person name="Chang W.E."/>
            <person name="Higgs B.W."/>
            <person name="Demirev P."/>
            <person name="Lindquist J."/>
            <person name="Liem A."/>
            <person name="Fochler E."/>
            <person name="Read T.D."/>
            <person name="Tapia R."/>
            <person name="Johnson S."/>
            <person name="Bishop-Lilly K.A."/>
            <person name="Detter C."/>
            <person name="Han C."/>
            <person name="Sozhamannan S."/>
            <person name="Rosenzweig C.N."/>
            <person name="Skowronski E.W."/>
        </authorList>
    </citation>
    <scope>NUCLEOTIDE SEQUENCE [LARGE SCALE GENOMIC DNA]</scope>
    <source>
        <strain evidence="4 5">CC-PW-9</strain>
    </source>
</reference>
<comment type="caution">
    <text evidence="4">The sequence shown here is derived from an EMBL/GenBank/DDBJ whole genome shotgun (WGS) entry which is preliminary data.</text>
</comment>
<keyword evidence="5" id="KW-1185">Reference proteome</keyword>
<organism evidence="4 5">
    <name type="scientific">Idiomarina tyrosinivorans</name>
    <dbReference type="NCBI Taxonomy" id="1445662"/>
    <lineage>
        <taxon>Bacteria</taxon>
        <taxon>Pseudomonadati</taxon>
        <taxon>Pseudomonadota</taxon>
        <taxon>Gammaproteobacteria</taxon>
        <taxon>Alteromonadales</taxon>
        <taxon>Idiomarinaceae</taxon>
        <taxon>Idiomarina</taxon>
    </lineage>
</organism>
<evidence type="ECO:0000313" key="4">
    <source>
        <dbReference type="EMBL" id="RUO78877.1"/>
    </source>
</evidence>
<dbReference type="AlphaFoldDB" id="A0A432ZLK8"/>